<dbReference type="AlphaFoldDB" id="A0A8J4VAP8"/>
<feature type="non-terminal residue" evidence="1">
    <location>
        <position position="1"/>
    </location>
</feature>
<accession>A0A8J4VAP8</accession>
<protein>
    <submittedName>
        <fullName evidence="1">Uncharacterized protein</fullName>
    </submittedName>
</protein>
<sequence length="34" mass="3787">MGLKASNAVCDLCWLVDMREIDGCRCSSLQLSLR</sequence>
<evidence type="ECO:0000313" key="2">
    <source>
        <dbReference type="Proteomes" id="UP000737018"/>
    </source>
</evidence>
<evidence type="ECO:0000313" key="1">
    <source>
        <dbReference type="EMBL" id="KAF3950937.1"/>
    </source>
</evidence>
<proteinExistence type="predicted"/>
<keyword evidence="2" id="KW-1185">Reference proteome</keyword>
<organism evidence="1 2">
    <name type="scientific">Castanea mollissima</name>
    <name type="common">Chinese chestnut</name>
    <dbReference type="NCBI Taxonomy" id="60419"/>
    <lineage>
        <taxon>Eukaryota</taxon>
        <taxon>Viridiplantae</taxon>
        <taxon>Streptophyta</taxon>
        <taxon>Embryophyta</taxon>
        <taxon>Tracheophyta</taxon>
        <taxon>Spermatophyta</taxon>
        <taxon>Magnoliopsida</taxon>
        <taxon>eudicotyledons</taxon>
        <taxon>Gunneridae</taxon>
        <taxon>Pentapetalae</taxon>
        <taxon>rosids</taxon>
        <taxon>fabids</taxon>
        <taxon>Fagales</taxon>
        <taxon>Fagaceae</taxon>
        <taxon>Castanea</taxon>
    </lineage>
</organism>
<dbReference type="Proteomes" id="UP000737018">
    <property type="component" value="Unassembled WGS sequence"/>
</dbReference>
<dbReference type="EMBL" id="JRKL02005199">
    <property type="protein sequence ID" value="KAF3950937.1"/>
    <property type="molecule type" value="Genomic_DNA"/>
</dbReference>
<gene>
    <name evidence="1" type="ORF">CMV_023364</name>
</gene>
<reference evidence="1" key="1">
    <citation type="submission" date="2020-03" db="EMBL/GenBank/DDBJ databases">
        <title>Castanea mollissima Vanexum genome sequencing.</title>
        <authorList>
            <person name="Staton M."/>
        </authorList>
    </citation>
    <scope>NUCLEOTIDE SEQUENCE</scope>
    <source>
        <tissue evidence="1">Leaf</tissue>
    </source>
</reference>
<name>A0A8J4VAP8_9ROSI</name>
<comment type="caution">
    <text evidence="1">The sequence shown here is derived from an EMBL/GenBank/DDBJ whole genome shotgun (WGS) entry which is preliminary data.</text>
</comment>